<accession>A0AAE1MZW4</accession>
<organism evidence="2 3">
    <name type="scientific">Acacia crassicarpa</name>
    <name type="common">northern wattle</name>
    <dbReference type="NCBI Taxonomy" id="499986"/>
    <lineage>
        <taxon>Eukaryota</taxon>
        <taxon>Viridiplantae</taxon>
        <taxon>Streptophyta</taxon>
        <taxon>Embryophyta</taxon>
        <taxon>Tracheophyta</taxon>
        <taxon>Spermatophyta</taxon>
        <taxon>Magnoliopsida</taxon>
        <taxon>eudicotyledons</taxon>
        <taxon>Gunneridae</taxon>
        <taxon>Pentapetalae</taxon>
        <taxon>rosids</taxon>
        <taxon>fabids</taxon>
        <taxon>Fabales</taxon>
        <taxon>Fabaceae</taxon>
        <taxon>Caesalpinioideae</taxon>
        <taxon>mimosoid clade</taxon>
        <taxon>Acacieae</taxon>
        <taxon>Acacia</taxon>
    </lineage>
</organism>
<dbReference type="PROSITE" id="PS51297">
    <property type="entry name" value="K_BOX"/>
    <property type="match status" value="1"/>
</dbReference>
<evidence type="ECO:0000259" key="1">
    <source>
        <dbReference type="PROSITE" id="PS51297"/>
    </source>
</evidence>
<gene>
    <name evidence="2" type="ORF">QN277_012050</name>
</gene>
<feature type="domain" description="K-box" evidence="1">
    <location>
        <begin position="1"/>
        <end position="74"/>
    </location>
</feature>
<dbReference type="EMBL" id="JAWXYG010000002">
    <property type="protein sequence ID" value="KAK4280423.1"/>
    <property type="molecule type" value="Genomic_DNA"/>
</dbReference>
<dbReference type="Proteomes" id="UP001293593">
    <property type="component" value="Unassembled WGS sequence"/>
</dbReference>
<dbReference type="GO" id="GO:0005634">
    <property type="term" value="C:nucleus"/>
    <property type="evidence" value="ECO:0007669"/>
    <property type="project" value="InterPro"/>
</dbReference>
<evidence type="ECO:0000313" key="3">
    <source>
        <dbReference type="Proteomes" id="UP001293593"/>
    </source>
</evidence>
<name>A0AAE1MZW4_9FABA</name>
<keyword evidence="3" id="KW-1185">Reference proteome</keyword>
<reference evidence="2" key="1">
    <citation type="submission" date="2023-10" db="EMBL/GenBank/DDBJ databases">
        <title>Chromosome-level genome of the transformable northern wattle, Acacia crassicarpa.</title>
        <authorList>
            <person name="Massaro I."/>
            <person name="Sinha N.R."/>
            <person name="Poethig S."/>
            <person name="Leichty A.R."/>
        </authorList>
    </citation>
    <scope>NUCLEOTIDE SEQUENCE</scope>
    <source>
        <strain evidence="2">Acra3RX</strain>
        <tissue evidence="2">Leaf</tissue>
    </source>
</reference>
<dbReference type="AlphaFoldDB" id="A0AAE1MZW4"/>
<proteinExistence type="predicted"/>
<evidence type="ECO:0000313" key="2">
    <source>
        <dbReference type="EMBL" id="KAK4280423.1"/>
    </source>
</evidence>
<comment type="caution">
    <text evidence="2">The sequence shown here is derived from an EMBL/GenBank/DDBJ whole genome shotgun (WGS) entry which is preliminary data.</text>
</comment>
<sequence length="74" mass="8947">MARKVELLEHPQRKLLGHHCLISCSYEQLQAIEGQLQRSLQNVRMNKDQLFREQLEHLKNEVHKQITENLWFIK</sequence>
<protein>
    <recommendedName>
        <fullName evidence="1">K-box domain-containing protein</fullName>
    </recommendedName>
</protein>
<dbReference type="GO" id="GO:0003700">
    <property type="term" value="F:DNA-binding transcription factor activity"/>
    <property type="evidence" value="ECO:0007669"/>
    <property type="project" value="InterPro"/>
</dbReference>
<dbReference type="Pfam" id="PF01486">
    <property type="entry name" value="K-box"/>
    <property type="match status" value="1"/>
</dbReference>
<dbReference type="InterPro" id="IPR002487">
    <property type="entry name" value="TF_Kbox"/>
</dbReference>